<organism evidence="6 7">
    <name type="scientific">Oceanospirillum linum</name>
    <dbReference type="NCBI Taxonomy" id="966"/>
    <lineage>
        <taxon>Bacteria</taxon>
        <taxon>Pseudomonadati</taxon>
        <taxon>Pseudomonadota</taxon>
        <taxon>Gammaproteobacteria</taxon>
        <taxon>Oceanospirillales</taxon>
        <taxon>Oceanospirillaceae</taxon>
        <taxon>Oceanospirillum</taxon>
    </lineage>
</organism>
<dbReference type="GO" id="GO:0007165">
    <property type="term" value="P:signal transduction"/>
    <property type="evidence" value="ECO:0007669"/>
    <property type="project" value="UniProtKB-KW"/>
</dbReference>
<dbReference type="Pfam" id="PF00015">
    <property type="entry name" value="MCPsignal"/>
    <property type="match status" value="1"/>
</dbReference>
<evidence type="ECO:0000256" key="4">
    <source>
        <dbReference type="PROSITE-ProRule" id="PRU00284"/>
    </source>
</evidence>
<dbReference type="SUPFAM" id="SSF58104">
    <property type="entry name" value="Methyl-accepting chemotaxis protein (MCP) signaling domain"/>
    <property type="match status" value="1"/>
</dbReference>
<dbReference type="EMBL" id="MTSD02000198">
    <property type="protein sequence ID" value="OOV78201.1"/>
    <property type="molecule type" value="Genomic_DNA"/>
</dbReference>
<feature type="domain" description="Methyl-accepting transducer" evidence="5">
    <location>
        <begin position="1"/>
        <end position="134"/>
    </location>
</feature>
<comment type="subcellular location">
    <subcellularLocation>
        <location evidence="1">Membrane</location>
    </subcellularLocation>
</comment>
<dbReference type="Gene3D" id="1.10.287.950">
    <property type="entry name" value="Methyl-accepting chemotaxis protein"/>
    <property type="match status" value="1"/>
</dbReference>
<gene>
    <name evidence="6" type="ORF">BTA35_0217335</name>
</gene>
<dbReference type="PRINTS" id="PR00260">
    <property type="entry name" value="CHEMTRNSDUCR"/>
</dbReference>
<dbReference type="PANTHER" id="PTHR32089:SF120">
    <property type="entry name" value="METHYL-ACCEPTING CHEMOTAXIS PROTEIN TLPQ"/>
    <property type="match status" value="1"/>
</dbReference>
<accession>A0A1T1GKS2</accession>
<comment type="similarity">
    <text evidence="3">Belongs to the methyl-accepting chemotaxis (MCP) protein family.</text>
</comment>
<keyword evidence="7" id="KW-1185">Reference proteome</keyword>
<feature type="non-terminal residue" evidence="6">
    <location>
        <position position="134"/>
    </location>
</feature>
<feature type="non-terminal residue" evidence="6">
    <location>
        <position position="1"/>
    </location>
</feature>
<name>A0A1T1GKS2_OCELI</name>
<dbReference type="GO" id="GO:0004888">
    <property type="term" value="F:transmembrane signaling receptor activity"/>
    <property type="evidence" value="ECO:0007669"/>
    <property type="project" value="InterPro"/>
</dbReference>
<evidence type="ECO:0000256" key="1">
    <source>
        <dbReference type="ARBA" id="ARBA00004370"/>
    </source>
</evidence>
<dbReference type="AlphaFoldDB" id="A0A1T1GKS2"/>
<proteinExistence type="inferred from homology"/>
<evidence type="ECO:0000259" key="5">
    <source>
        <dbReference type="PROSITE" id="PS50111"/>
    </source>
</evidence>
<sequence>ETIQLLQAEAALVAQTVQSITEVADQTNLLALNAAIEAARAGDSGRGFAVVADEVRQLAIKTQKATEQIVQRIAQIEKFIDATDQAMQSSQHKVQSSSDQITNTQQLVQGLCSALNQLSEQNQQLQQQQQQQSN</sequence>
<reference evidence="6" key="1">
    <citation type="submission" date="2017-02" db="EMBL/GenBank/DDBJ databases">
        <title>Draft Genome Sequence of the Salt Water Bacterium Oceanospirillum linum ATCC 11336.</title>
        <authorList>
            <person name="Trachtenberg A.M."/>
            <person name="Carney J.G."/>
            <person name="Linnane J.D."/>
            <person name="Rheaume B.A."/>
            <person name="Pitts N.L."/>
            <person name="Mykles D.L."/>
            <person name="Maclea K.S."/>
        </authorList>
    </citation>
    <scope>NUCLEOTIDE SEQUENCE [LARGE SCALE GENOMIC DNA]</scope>
    <source>
        <strain evidence="6">ATCC 11336</strain>
    </source>
</reference>
<keyword evidence="2 4" id="KW-0807">Transducer</keyword>
<dbReference type="PROSITE" id="PS50111">
    <property type="entry name" value="CHEMOTAXIS_TRANSDUC_2"/>
    <property type="match status" value="1"/>
</dbReference>
<dbReference type="GO" id="GO:0006935">
    <property type="term" value="P:chemotaxis"/>
    <property type="evidence" value="ECO:0007669"/>
    <property type="project" value="InterPro"/>
</dbReference>
<comment type="caution">
    <text evidence="6">The sequence shown here is derived from an EMBL/GenBank/DDBJ whole genome shotgun (WGS) entry which is preliminary data.</text>
</comment>
<evidence type="ECO:0000313" key="6">
    <source>
        <dbReference type="EMBL" id="OOV78201.1"/>
    </source>
</evidence>
<protein>
    <recommendedName>
        <fullName evidence="5">Methyl-accepting transducer domain-containing protein</fullName>
    </recommendedName>
</protein>
<dbReference type="GO" id="GO:0016020">
    <property type="term" value="C:membrane"/>
    <property type="evidence" value="ECO:0007669"/>
    <property type="project" value="UniProtKB-SubCell"/>
</dbReference>
<dbReference type="PANTHER" id="PTHR32089">
    <property type="entry name" value="METHYL-ACCEPTING CHEMOTAXIS PROTEIN MCPB"/>
    <property type="match status" value="1"/>
</dbReference>
<dbReference type="RefSeq" id="WP_238377643.1">
    <property type="nucleotide sequence ID" value="NZ_MTSD02000198.1"/>
</dbReference>
<dbReference type="STRING" id="966.BTA35_0217335"/>
<dbReference type="InterPro" id="IPR004089">
    <property type="entry name" value="MCPsignal_dom"/>
</dbReference>
<dbReference type="InterPro" id="IPR004090">
    <property type="entry name" value="Chemotax_Me-accpt_rcpt"/>
</dbReference>
<dbReference type="Proteomes" id="UP000190064">
    <property type="component" value="Unassembled WGS sequence"/>
</dbReference>
<evidence type="ECO:0000256" key="2">
    <source>
        <dbReference type="ARBA" id="ARBA00023224"/>
    </source>
</evidence>
<evidence type="ECO:0000256" key="3">
    <source>
        <dbReference type="ARBA" id="ARBA00029447"/>
    </source>
</evidence>
<evidence type="ECO:0000313" key="7">
    <source>
        <dbReference type="Proteomes" id="UP000190064"/>
    </source>
</evidence>